<name>A0A5C8LWQ1_9GAMM</name>
<dbReference type="AlphaFoldDB" id="A0A5C8LWQ1"/>
<keyword evidence="10" id="KW-1185">Reference proteome</keyword>
<dbReference type="OrthoDB" id="9770036at2"/>
<dbReference type="PANTHER" id="PTHR30572:SF18">
    <property type="entry name" value="ABC-TYPE MACROLIDE FAMILY EXPORT SYSTEM PERMEASE COMPONENT 2"/>
    <property type="match status" value="1"/>
</dbReference>
<accession>A0A5C8LWQ1</accession>
<feature type="domain" description="ABC3 transporter permease C-terminal" evidence="7">
    <location>
        <begin position="296"/>
        <end position="405"/>
    </location>
</feature>
<dbReference type="Pfam" id="PF02687">
    <property type="entry name" value="FtsX"/>
    <property type="match status" value="2"/>
</dbReference>
<keyword evidence="4 6" id="KW-1133">Transmembrane helix</keyword>
<feature type="domain" description="ABC3 transporter permease C-terminal" evidence="7">
    <location>
        <begin position="698"/>
        <end position="810"/>
    </location>
</feature>
<dbReference type="InterPro" id="IPR050250">
    <property type="entry name" value="Macrolide_Exporter_MacB"/>
</dbReference>
<organism evidence="9 10">
    <name type="scientific">Rheinheimera tangshanensis</name>
    <dbReference type="NCBI Taxonomy" id="400153"/>
    <lineage>
        <taxon>Bacteria</taxon>
        <taxon>Pseudomonadati</taxon>
        <taxon>Pseudomonadota</taxon>
        <taxon>Gammaproteobacteria</taxon>
        <taxon>Chromatiales</taxon>
        <taxon>Chromatiaceae</taxon>
        <taxon>Rheinheimera</taxon>
    </lineage>
</organism>
<dbReference type="EMBL" id="VRLR01000003">
    <property type="protein sequence ID" value="TXK81721.1"/>
    <property type="molecule type" value="Genomic_DNA"/>
</dbReference>
<dbReference type="Proteomes" id="UP000321814">
    <property type="component" value="Unassembled WGS sequence"/>
</dbReference>
<feature type="transmembrane region" description="Helical" evidence="6">
    <location>
        <begin position="739"/>
        <end position="763"/>
    </location>
</feature>
<feature type="transmembrane region" description="Helical" evidence="6">
    <location>
        <begin position="695"/>
        <end position="718"/>
    </location>
</feature>
<feature type="transmembrane region" description="Helical" evidence="6">
    <location>
        <begin position="291"/>
        <end position="310"/>
    </location>
</feature>
<dbReference type="PANTHER" id="PTHR30572">
    <property type="entry name" value="MEMBRANE COMPONENT OF TRANSPORTER-RELATED"/>
    <property type="match status" value="1"/>
</dbReference>
<keyword evidence="3 6" id="KW-0812">Transmembrane</keyword>
<dbReference type="GO" id="GO:0005886">
    <property type="term" value="C:plasma membrane"/>
    <property type="evidence" value="ECO:0007669"/>
    <property type="project" value="UniProtKB-SubCell"/>
</dbReference>
<evidence type="ECO:0000313" key="10">
    <source>
        <dbReference type="Proteomes" id="UP000321814"/>
    </source>
</evidence>
<comment type="caution">
    <text evidence="9">The sequence shown here is derived from an EMBL/GenBank/DDBJ whole genome shotgun (WGS) entry which is preliminary data.</text>
</comment>
<keyword evidence="5 6" id="KW-0472">Membrane</keyword>
<reference evidence="9 10" key="1">
    <citation type="submission" date="2019-08" db="EMBL/GenBank/DDBJ databases">
        <title>Draft genome analysis of Rheinheimera tangshanensis isolated from the roots of fresh rice plants (Oryza sativa).</title>
        <authorList>
            <person name="Yu Q."/>
            <person name="Qi Y."/>
            <person name="Zhang H."/>
            <person name="Pu J."/>
        </authorList>
    </citation>
    <scope>NUCLEOTIDE SEQUENCE [LARGE SCALE GENOMIC DNA]</scope>
    <source>
        <strain evidence="9 10">JA3-B52</strain>
    </source>
</reference>
<evidence type="ECO:0000259" key="8">
    <source>
        <dbReference type="Pfam" id="PF12704"/>
    </source>
</evidence>
<evidence type="ECO:0000256" key="1">
    <source>
        <dbReference type="ARBA" id="ARBA00004651"/>
    </source>
</evidence>
<evidence type="ECO:0000259" key="7">
    <source>
        <dbReference type="Pfam" id="PF02687"/>
    </source>
</evidence>
<feature type="transmembrane region" description="Helical" evidence="6">
    <location>
        <begin position="380"/>
        <end position="406"/>
    </location>
</feature>
<evidence type="ECO:0000313" key="9">
    <source>
        <dbReference type="EMBL" id="TXK81721.1"/>
    </source>
</evidence>
<evidence type="ECO:0000256" key="3">
    <source>
        <dbReference type="ARBA" id="ARBA00022692"/>
    </source>
</evidence>
<feature type="transmembrane region" description="Helical" evidence="6">
    <location>
        <begin position="40"/>
        <end position="62"/>
    </location>
</feature>
<evidence type="ECO:0000256" key="2">
    <source>
        <dbReference type="ARBA" id="ARBA00022475"/>
    </source>
</evidence>
<dbReference type="InterPro" id="IPR025857">
    <property type="entry name" value="MacB_PCD"/>
</dbReference>
<protein>
    <submittedName>
        <fullName evidence="9">FtsX-like permease family protein</fullName>
    </submittedName>
</protein>
<feature type="transmembrane region" description="Helical" evidence="6">
    <location>
        <begin position="427"/>
        <end position="450"/>
    </location>
</feature>
<dbReference type="InterPro" id="IPR003838">
    <property type="entry name" value="ABC3_permease_C"/>
</dbReference>
<gene>
    <name evidence="9" type="ORF">FU839_07420</name>
</gene>
<dbReference type="GO" id="GO:0022857">
    <property type="term" value="F:transmembrane transporter activity"/>
    <property type="evidence" value="ECO:0007669"/>
    <property type="project" value="TreeGrafter"/>
</dbReference>
<sequence>MVRSLQNELWRPNMLNSFSMTGNYFITGIRAVLRHKTHLALNLLGLTTGLASALLILLYASYELGYDQMHPNAENSYRLEQFFLPVNQRFPVSSPAMKALLENYDQGIKVTRINSGADTLRLAGSSQQLSLQKAQAVDANITDFFQIEVLQGDLTAALTQPNQIALSEQEALRLFGQTSVLGQQFQLGEQRYTISALYRMPEQSHFQAGSLRRISDEVANGRLAVNNVYSYIHLPYGLDQRALLQELTTQLNQQAYQGGKVTELQLRALTDIHLHSNLAYEFNVNGSAGTVQISLVLAALLLLIAAINFINMSTARAAMRAKEVGVRKALGASRSQLFVQFMLESLLIACCAGLLAAVAVELVLPEFNLLVNRPLQLNYIGNFGLILLASVFSVGVLAGVYPAVFISAFDAKKVLSGDFQRGNTAIWLRKGLLVLQGAITIGLLVASVVLQQQLQLLQNQSTGYQREARLMVNAVENSLLFHAENKNLLQSLQKVEGVNAVSMLDMQITDTISQAMDIQLPGQTAGTALPPISQMGTGFDIAKTAGLTLLAGRDFSETYQSDWYQTHGDHATAAVIITESLARKAGYTHLQDVIGQQWLLPGDVPVLRMQVVGVVADIQVGSALKQQEPLLLICGRSPMTYANIMLSMAPDMAVSARDKVQQLLSERLQRQDLKLSWLSDDYNAIYQNQQRQGKVIAIFAALAIALTCVGLFGLAAFSAEQRSREVAMRKVLGAGRFNLVNLLASEYLKLMTISAVLAIPATFWALNSWLSEFSVRISQNPLWYLLAAAVTFAICWCTVAALAWQVAGRKPAMVLRQQ</sequence>
<evidence type="ECO:0000256" key="5">
    <source>
        <dbReference type="ARBA" id="ARBA00023136"/>
    </source>
</evidence>
<feature type="transmembrane region" description="Helical" evidence="6">
    <location>
        <begin position="337"/>
        <end position="360"/>
    </location>
</feature>
<feature type="transmembrane region" description="Helical" evidence="6">
    <location>
        <begin position="783"/>
        <end position="807"/>
    </location>
</feature>
<dbReference type="Pfam" id="PF12704">
    <property type="entry name" value="MacB_PCD"/>
    <property type="match status" value="1"/>
</dbReference>
<feature type="domain" description="MacB-like periplasmic core" evidence="8">
    <location>
        <begin position="40"/>
        <end position="207"/>
    </location>
</feature>
<proteinExistence type="predicted"/>
<evidence type="ECO:0000256" key="4">
    <source>
        <dbReference type="ARBA" id="ARBA00022989"/>
    </source>
</evidence>
<keyword evidence="2" id="KW-1003">Cell membrane</keyword>
<evidence type="ECO:0000256" key="6">
    <source>
        <dbReference type="SAM" id="Phobius"/>
    </source>
</evidence>
<comment type="subcellular location">
    <subcellularLocation>
        <location evidence="1">Cell membrane</location>
        <topology evidence="1">Multi-pass membrane protein</topology>
    </subcellularLocation>
</comment>